<dbReference type="CDD" id="cd05233">
    <property type="entry name" value="SDR_c"/>
    <property type="match status" value="1"/>
</dbReference>
<comment type="similarity">
    <text evidence="1 2">Belongs to the short-chain dehydrogenases/reductases (SDR) family.</text>
</comment>
<dbReference type="InterPro" id="IPR036291">
    <property type="entry name" value="NAD(P)-bd_dom_sf"/>
</dbReference>
<accession>A0A1G7HQ18</accession>
<dbReference type="STRING" id="521013.SAMN04488567_3236"/>
<dbReference type="PRINTS" id="PR00080">
    <property type="entry name" value="SDRFAMILY"/>
</dbReference>
<dbReference type="PANTHER" id="PTHR42879">
    <property type="entry name" value="3-OXOACYL-(ACYL-CARRIER-PROTEIN) REDUCTASE"/>
    <property type="match status" value="1"/>
</dbReference>
<dbReference type="PRINTS" id="PR00081">
    <property type="entry name" value="GDHRDH"/>
</dbReference>
<dbReference type="EMBL" id="FNAT01000006">
    <property type="protein sequence ID" value="SDF02099.1"/>
    <property type="molecule type" value="Genomic_DNA"/>
</dbReference>
<evidence type="ECO:0000313" key="4">
    <source>
        <dbReference type="Proteomes" id="UP000198922"/>
    </source>
</evidence>
<dbReference type="AlphaFoldDB" id="A0A1G7HQ18"/>
<gene>
    <name evidence="3" type="ORF">SAMN04488567_3236</name>
</gene>
<protein>
    <submittedName>
        <fullName evidence="3">NAD(P)-dependent dehydrogenase, short-chain alcohol dehydrogenase family</fullName>
    </submittedName>
</protein>
<dbReference type="Pfam" id="PF00106">
    <property type="entry name" value="adh_short"/>
    <property type="match status" value="1"/>
</dbReference>
<dbReference type="PANTHER" id="PTHR42879:SF2">
    <property type="entry name" value="3-OXOACYL-[ACYL-CARRIER-PROTEIN] REDUCTASE FABG"/>
    <property type="match status" value="1"/>
</dbReference>
<reference evidence="4" key="1">
    <citation type="submission" date="2016-10" db="EMBL/GenBank/DDBJ databases">
        <authorList>
            <person name="Varghese N."/>
            <person name="Submissions S."/>
        </authorList>
    </citation>
    <scope>NUCLEOTIDE SEQUENCE [LARGE SCALE GENOMIC DNA]</scope>
    <source>
        <strain evidence="4">DSM 21424</strain>
    </source>
</reference>
<name>A0A1G7HQ18_9RHOB</name>
<dbReference type="SUPFAM" id="SSF51735">
    <property type="entry name" value="NAD(P)-binding Rossmann-fold domains"/>
    <property type="match status" value="1"/>
</dbReference>
<keyword evidence="4" id="KW-1185">Reference proteome</keyword>
<proteinExistence type="inferred from homology"/>
<dbReference type="InterPro" id="IPR050259">
    <property type="entry name" value="SDR"/>
</dbReference>
<evidence type="ECO:0000313" key="3">
    <source>
        <dbReference type="EMBL" id="SDF02099.1"/>
    </source>
</evidence>
<dbReference type="GO" id="GO:0032787">
    <property type="term" value="P:monocarboxylic acid metabolic process"/>
    <property type="evidence" value="ECO:0007669"/>
    <property type="project" value="UniProtKB-ARBA"/>
</dbReference>
<dbReference type="FunFam" id="3.40.50.720:FF:000084">
    <property type="entry name" value="Short-chain dehydrogenase reductase"/>
    <property type="match status" value="1"/>
</dbReference>
<organism evidence="3 4">
    <name type="scientific">Limimaricola pyoseonensis</name>
    <dbReference type="NCBI Taxonomy" id="521013"/>
    <lineage>
        <taxon>Bacteria</taxon>
        <taxon>Pseudomonadati</taxon>
        <taxon>Pseudomonadota</taxon>
        <taxon>Alphaproteobacteria</taxon>
        <taxon>Rhodobacterales</taxon>
        <taxon>Paracoccaceae</taxon>
        <taxon>Limimaricola</taxon>
    </lineage>
</organism>
<evidence type="ECO:0000256" key="1">
    <source>
        <dbReference type="ARBA" id="ARBA00006484"/>
    </source>
</evidence>
<dbReference type="Proteomes" id="UP000198922">
    <property type="component" value="Unassembled WGS sequence"/>
</dbReference>
<dbReference type="OrthoDB" id="9793325at2"/>
<evidence type="ECO:0000256" key="2">
    <source>
        <dbReference type="RuleBase" id="RU000363"/>
    </source>
</evidence>
<dbReference type="InterPro" id="IPR002347">
    <property type="entry name" value="SDR_fam"/>
</dbReference>
<dbReference type="RefSeq" id="WP_090113683.1">
    <property type="nucleotide sequence ID" value="NZ_FNAT01000006.1"/>
</dbReference>
<dbReference type="PROSITE" id="PS00061">
    <property type="entry name" value="ADH_SHORT"/>
    <property type="match status" value="1"/>
</dbReference>
<sequence length="257" mass="27028">MTQRSRTAIVTGGLSGMGLAIARRLIRDGVDVSIGARRGGEAETARAILEPHGIAPHVAALDVRSSDSVAGFVDEVVARRGGVDILVNAAGVYVEAPMTDHSDAAWDDQIDTNLSGTFRMIRAVMPHMVAAKHGRIVNLASVAAHQGMANNAAYCASKAGLLGLGRCVSLEGAAHGVTCVSISPTWVETEMLKRFMDADIEATGRPAEEIRAEYAASNPQNQLVQPEEVAELAAFLVSEAGRAITMEDVQVNAGSLW</sequence>
<dbReference type="Gene3D" id="3.40.50.720">
    <property type="entry name" value="NAD(P)-binding Rossmann-like Domain"/>
    <property type="match status" value="1"/>
</dbReference>
<dbReference type="InterPro" id="IPR020904">
    <property type="entry name" value="Sc_DH/Rdtase_CS"/>
</dbReference>